<dbReference type="OMA" id="CFNIPSA"/>
<feature type="chain" id="PRO_5015858733" description="Secreted protein" evidence="1">
    <location>
        <begin position="21"/>
        <end position="145"/>
    </location>
</feature>
<gene>
    <name evidence="2" type="ORF">BO99DRAFT_412493</name>
</gene>
<evidence type="ECO:0000256" key="1">
    <source>
        <dbReference type="SAM" id="SignalP"/>
    </source>
</evidence>
<sequence>MKQFLASLALLAVLTSGASAAATPAQKESLTKTNRGCDGHVIGRLYLQPFGFVNLVKTGSDKLVANVVLQGGTPSTNFNVRLIQITGASDCGSCDSGGATLTTDSKGNGNVNVQQAVIPGVTSAWVDLNNKADCDDFFTTVPLSF</sequence>
<keyword evidence="1" id="KW-0732">Signal</keyword>
<reference evidence="2 3" key="1">
    <citation type="submission" date="2018-02" db="EMBL/GenBank/DDBJ databases">
        <title>The genomes of Aspergillus section Nigri reveals drivers in fungal speciation.</title>
        <authorList>
            <consortium name="DOE Joint Genome Institute"/>
            <person name="Vesth T.C."/>
            <person name="Nybo J."/>
            <person name="Theobald S."/>
            <person name="Brandl J."/>
            <person name="Frisvad J.C."/>
            <person name="Nielsen K.F."/>
            <person name="Lyhne E.K."/>
            <person name="Kogle M.E."/>
            <person name="Kuo A."/>
            <person name="Riley R."/>
            <person name="Clum A."/>
            <person name="Nolan M."/>
            <person name="Lipzen A."/>
            <person name="Salamov A."/>
            <person name="Henrissat B."/>
            <person name="Wiebenga A."/>
            <person name="De vries R.P."/>
            <person name="Grigoriev I.V."/>
            <person name="Mortensen U.H."/>
            <person name="Andersen M.R."/>
            <person name="Baker S.E."/>
        </authorList>
    </citation>
    <scope>NUCLEOTIDE SEQUENCE [LARGE SCALE GENOMIC DNA]</scope>
    <source>
        <strain evidence="2 3">CBS 115571</strain>
    </source>
</reference>
<dbReference type="EMBL" id="KZ825133">
    <property type="protein sequence ID" value="PYI19602.1"/>
    <property type="molecule type" value="Genomic_DNA"/>
</dbReference>
<evidence type="ECO:0000313" key="2">
    <source>
        <dbReference type="EMBL" id="PYI19602.1"/>
    </source>
</evidence>
<dbReference type="AlphaFoldDB" id="A0A2V5HB93"/>
<evidence type="ECO:0008006" key="4">
    <source>
        <dbReference type="Google" id="ProtNLM"/>
    </source>
</evidence>
<proteinExistence type="predicted"/>
<evidence type="ECO:0000313" key="3">
    <source>
        <dbReference type="Proteomes" id="UP000249829"/>
    </source>
</evidence>
<protein>
    <recommendedName>
        <fullName evidence="4">Secreted protein</fullName>
    </recommendedName>
</protein>
<accession>A0A2V5HB93</accession>
<feature type="signal peptide" evidence="1">
    <location>
        <begin position="1"/>
        <end position="20"/>
    </location>
</feature>
<name>A0A2V5HB93_ASPV1</name>
<organism evidence="2 3">
    <name type="scientific">Aspergillus violaceofuscus (strain CBS 115571)</name>
    <dbReference type="NCBI Taxonomy" id="1450538"/>
    <lineage>
        <taxon>Eukaryota</taxon>
        <taxon>Fungi</taxon>
        <taxon>Dikarya</taxon>
        <taxon>Ascomycota</taxon>
        <taxon>Pezizomycotina</taxon>
        <taxon>Eurotiomycetes</taxon>
        <taxon>Eurotiomycetidae</taxon>
        <taxon>Eurotiales</taxon>
        <taxon>Aspergillaceae</taxon>
        <taxon>Aspergillus</taxon>
    </lineage>
</organism>
<dbReference type="Proteomes" id="UP000249829">
    <property type="component" value="Unassembled WGS sequence"/>
</dbReference>
<keyword evidence="3" id="KW-1185">Reference proteome</keyword>